<dbReference type="EMBL" id="ML119057">
    <property type="protein sequence ID" value="ROT37344.1"/>
    <property type="molecule type" value="Genomic_DNA"/>
</dbReference>
<dbReference type="InterPro" id="IPR012479">
    <property type="entry name" value="SAP30BP"/>
</dbReference>
<feature type="compositionally biased region" description="Pro residues" evidence="1">
    <location>
        <begin position="128"/>
        <end position="140"/>
    </location>
</feature>
<keyword evidence="3" id="KW-1185">Reference proteome</keyword>
<protein>
    <recommendedName>
        <fullName evidence="4">HCNGP-domain-containing protein</fullName>
    </recommendedName>
</protein>
<reference evidence="2 3" key="1">
    <citation type="journal article" date="2018" name="Mol. Ecol.">
        <title>The obligate alkalophilic soda-lake fungus Sodiomyces alkalinus has shifted to a protein diet.</title>
        <authorList>
            <person name="Grum-Grzhimaylo A.A."/>
            <person name="Falkoski D.L."/>
            <person name="van den Heuvel J."/>
            <person name="Valero-Jimenez C.A."/>
            <person name="Min B."/>
            <person name="Choi I.G."/>
            <person name="Lipzen A."/>
            <person name="Daum C.G."/>
            <person name="Aanen D.K."/>
            <person name="Tsang A."/>
            <person name="Henrissat B."/>
            <person name="Bilanenko E.N."/>
            <person name="de Vries R.P."/>
            <person name="van Kan J.A.L."/>
            <person name="Grigoriev I.V."/>
            <person name="Debets A.J.M."/>
        </authorList>
    </citation>
    <scope>NUCLEOTIDE SEQUENCE [LARGE SCALE GENOMIC DNA]</scope>
    <source>
        <strain evidence="2 3">F11</strain>
    </source>
</reference>
<feature type="region of interest" description="Disordered" evidence="1">
    <location>
        <begin position="1"/>
        <end position="144"/>
    </location>
</feature>
<dbReference type="AlphaFoldDB" id="A0A3N2PSE1"/>
<feature type="region of interest" description="Disordered" evidence="1">
    <location>
        <begin position="235"/>
        <end position="279"/>
    </location>
</feature>
<evidence type="ECO:0000313" key="3">
    <source>
        <dbReference type="Proteomes" id="UP000272025"/>
    </source>
</evidence>
<dbReference type="Pfam" id="PF07818">
    <property type="entry name" value="HCNGP"/>
    <property type="match status" value="1"/>
</dbReference>
<dbReference type="Proteomes" id="UP000272025">
    <property type="component" value="Unassembled WGS sequence"/>
</dbReference>
<accession>A0A3N2PSE1</accession>
<dbReference type="PANTHER" id="PTHR13464">
    <property type="entry name" value="TRANSCRIPTIONAL REGULATOR PROTEIN HCNGP"/>
    <property type="match status" value="1"/>
</dbReference>
<dbReference type="GeneID" id="39582029"/>
<evidence type="ECO:0008006" key="4">
    <source>
        <dbReference type="Google" id="ProtNLM"/>
    </source>
</evidence>
<dbReference type="GO" id="GO:0005634">
    <property type="term" value="C:nucleus"/>
    <property type="evidence" value="ECO:0007669"/>
    <property type="project" value="TreeGrafter"/>
</dbReference>
<dbReference type="GO" id="GO:0006355">
    <property type="term" value="P:regulation of DNA-templated transcription"/>
    <property type="evidence" value="ECO:0007669"/>
    <property type="project" value="InterPro"/>
</dbReference>
<gene>
    <name evidence="2" type="ORF">SODALDRAFT_351650</name>
</gene>
<evidence type="ECO:0000256" key="1">
    <source>
        <dbReference type="SAM" id="MobiDB-lite"/>
    </source>
</evidence>
<dbReference type="OrthoDB" id="1714508at2759"/>
<dbReference type="PANTHER" id="PTHR13464:SF0">
    <property type="entry name" value="SAP30-BINDING PROTEIN"/>
    <property type="match status" value="1"/>
</dbReference>
<evidence type="ECO:0000313" key="2">
    <source>
        <dbReference type="EMBL" id="ROT37344.1"/>
    </source>
</evidence>
<feature type="compositionally biased region" description="Low complexity" evidence="1">
    <location>
        <begin position="41"/>
        <end position="58"/>
    </location>
</feature>
<organism evidence="2 3">
    <name type="scientific">Sodiomyces alkalinus (strain CBS 110278 / VKM F-3762 / F11)</name>
    <name type="common">Alkaliphilic filamentous fungus</name>
    <dbReference type="NCBI Taxonomy" id="1314773"/>
    <lineage>
        <taxon>Eukaryota</taxon>
        <taxon>Fungi</taxon>
        <taxon>Dikarya</taxon>
        <taxon>Ascomycota</taxon>
        <taxon>Pezizomycotina</taxon>
        <taxon>Sordariomycetes</taxon>
        <taxon>Hypocreomycetidae</taxon>
        <taxon>Glomerellales</taxon>
        <taxon>Plectosphaerellaceae</taxon>
        <taxon>Sodiomyces</taxon>
    </lineage>
</organism>
<name>A0A3N2PSE1_SODAK</name>
<proteinExistence type="predicted"/>
<dbReference type="STRING" id="1314773.A0A3N2PSE1"/>
<sequence length="279" mass="29782">MAGLVEYASDEDEEVTEVAPKPLADVKAPGPKASAPDQPPSSRQAQETAASQEAAPAPVSKSTEKPAIIGPMPQHSGPLGPSLPPGNVPYLPEPEEELPSRPDAPSSPYSANRALLRHLTLPTYPDLDIPPSPPGSPPPGLNEKFDKFLHLKKKDVHFNSKLANSSALRNPSLMDKLMDFVELGSEEGSGGDVNFRRQYVTTLSPDVWDPTGPAFPDWAFRGPLKKNQEKIRQERMAEKTGGKRSGIDFVPPVTASSGSGRISEVGGLSRGSKRKASGQ</sequence>
<dbReference type="RefSeq" id="XP_028465150.1">
    <property type="nucleotide sequence ID" value="XM_028613551.1"/>
</dbReference>